<protein>
    <recommendedName>
        <fullName evidence="5">Aminotransferase class I/classII large domain-containing protein</fullName>
    </recommendedName>
</protein>
<dbReference type="GO" id="GO:0030170">
    <property type="term" value="F:pyridoxal phosphate binding"/>
    <property type="evidence" value="ECO:0007669"/>
    <property type="project" value="InterPro"/>
</dbReference>
<proteinExistence type="predicted"/>
<dbReference type="Gene3D" id="3.40.640.10">
    <property type="entry name" value="Type I PLP-dependent aspartate aminotransferase-like (Major domain)"/>
    <property type="match status" value="1"/>
</dbReference>
<dbReference type="EMBL" id="UINC01005813">
    <property type="protein sequence ID" value="SVA23709.1"/>
    <property type="molecule type" value="Genomic_DNA"/>
</dbReference>
<dbReference type="PANTHER" id="PTHR42790:SF19">
    <property type="entry name" value="KYNURENINE_ALPHA-AMINOADIPATE AMINOTRANSFERASE, MITOCHONDRIAL"/>
    <property type="match status" value="1"/>
</dbReference>
<dbReference type="Gene3D" id="3.90.1150.10">
    <property type="entry name" value="Aspartate Aminotransferase, domain 1"/>
    <property type="match status" value="1"/>
</dbReference>
<keyword evidence="4" id="KW-0663">Pyridoxal phosphate</keyword>
<organism evidence="6">
    <name type="scientific">marine metagenome</name>
    <dbReference type="NCBI Taxonomy" id="408172"/>
    <lineage>
        <taxon>unclassified sequences</taxon>
        <taxon>metagenomes</taxon>
        <taxon>ecological metagenomes</taxon>
    </lineage>
</organism>
<gene>
    <name evidence="6" type="ORF">METZ01_LOCUS76563</name>
</gene>
<dbReference type="InterPro" id="IPR015424">
    <property type="entry name" value="PyrdxlP-dep_Trfase"/>
</dbReference>
<dbReference type="InterPro" id="IPR004839">
    <property type="entry name" value="Aminotransferase_I/II_large"/>
</dbReference>
<feature type="domain" description="Aminotransferase class I/classII large" evidence="5">
    <location>
        <begin position="55"/>
        <end position="385"/>
    </location>
</feature>
<evidence type="ECO:0000259" key="5">
    <source>
        <dbReference type="Pfam" id="PF00155"/>
    </source>
</evidence>
<dbReference type="InterPro" id="IPR015422">
    <property type="entry name" value="PyrdxlP-dep_Trfase_small"/>
</dbReference>
<dbReference type="SUPFAM" id="SSF53383">
    <property type="entry name" value="PLP-dependent transferases"/>
    <property type="match status" value="1"/>
</dbReference>
<name>A0A381U6F0_9ZZZZ</name>
<evidence type="ECO:0000256" key="2">
    <source>
        <dbReference type="ARBA" id="ARBA00022576"/>
    </source>
</evidence>
<keyword evidence="3" id="KW-0808">Transferase</keyword>
<evidence type="ECO:0000313" key="6">
    <source>
        <dbReference type="EMBL" id="SVA23709.1"/>
    </source>
</evidence>
<evidence type="ECO:0000256" key="3">
    <source>
        <dbReference type="ARBA" id="ARBA00022679"/>
    </source>
</evidence>
<dbReference type="InterPro" id="IPR050859">
    <property type="entry name" value="Class-I_PLP-dep_aminotransf"/>
</dbReference>
<sequence>MNIDFSELTATPIAPDIVMPEGLAADVEYVFSVTYTDPDAMEVAEFSKAAAIAIEREGLSLGTYPPPLGHEGLRQFTSRELKSNRGLDISPDNLFLSSGAGGACQTIVDAFIDPGDVVMMDEFCYHGSLNMFLRKGARPVHVKMDEDGMDPDALEVEIEKKLSEGIKPKLIYTISVYHNPTGATLSLPRRKRIVEISGRYGIPVVENESYADFRIDGPDLPPAIMSLDETEGVMYISAFTKLLGCGLRLGFGAFPESARAPMQKIGFGASPSHLSSMVVHEYLKNNKDLYVQGVARSLGAKRDALIRSLGEYFPPECSWTEPEGGMMVWVELPEGADTWAALDSAVAKGVKYNPGPVFRADRTGANRLRLTYSHNSPEDIEKGIAILADVFEEQGLFNS</sequence>
<keyword evidence="2" id="KW-0032">Aminotransferase</keyword>
<dbReference type="Pfam" id="PF00155">
    <property type="entry name" value="Aminotran_1_2"/>
    <property type="match status" value="1"/>
</dbReference>
<accession>A0A381U6F0</accession>
<dbReference type="CDD" id="cd00609">
    <property type="entry name" value="AAT_like"/>
    <property type="match status" value="1"/>
</dbReference>
<comment type="cofactor">
    <cofactor evidence="1">
        <name>pyridoxal 5'-phosphate</name>
        <dbReference type="ChEBI" id="CHEBI:597326"/>
    </cofactor>
</comment>
<evidence type="ECO:0000256" key="4">
    <source>
        <dbReference type="ARBA" id="ARBA00022898"/>
    </source>
</evidence>
<dbReference type="PANTHER" id="PTHR42790">
    <property type="entry name" value="AMINOTRANSFERASE"/>
    <property type="match status" value="1"/>
</dbReference>
<evidence type="ECO:0000256" key="1">
    <source>
        <dbReference type="ARBA" id="ARBA00001933"/>
    </source>
</evidence>
<dbReference type="GO" id="GO:1901605">
    <property type="term" value="P:alpha-amino acid metabolic process"/>
    <property type="evidence" value="ECO:0007669"/>
    <property type="project" value="TreeGrafter"/>
</dbReference>
<dbReference type="GO" id="GO:0008483">
    <property type="term" value="F:transaminase activity"/>
    <property type="evidence" value="ECO:0007669"/>
    <property type="project" value="UniProtKB-KW"/>
</dbReference>
<dbReference type="InterPro" id="IPR015421">
    <property type="entry name" value="PyrdxlP-dep_Trfase_major"/>
</dbReference>
<reference evidence="6" key="1">
    <citation type="submission" date="2018-05" db="EMBL/GenBank/DDBJ databases">
        <authorList>
            <person name="Lanie J.A."/>
            <person name="Ng W.-L."/>
            <person name="Kazmierczak K.M."/>
            <person name="Andrzejewski T.M."/>
            <person name="Davidsen T.M."/>
            <person name="Wayne K.J."/>
            <person name="Tettelin H."/>
            <person name="Glass J.I."/>
            <person name="Rusch D."/>
            <person name="Podicherti R."/>
            <person name="Tsui H.-C.T."/>
            <person name="Winkler M.E."/>
        </authorList>
    </citation>
    <scope>NUCLEOTIDE SEQUENCE</scope>
</reference>
<dbReference type="AlphaFoldDB" id="A0A381U6F0"/>